<dbReference type="RefSeq" id="WP_188404331.1">
    <property type="nucleotide sequence ID" value="NZ_BMCE01000004.1"/>
</dbReference>
<gene>
    <name evidence="8" type="ORF">JYA64_02585</name>
</gene>
<evidence type="ECO:0000256" key="6">
    <source>
        <dbReference type="SAM" id="Phobius"/>
    </source>
</evidence>
<dbReference type="Proteomes" id="UP001319060">
    <property type="component" value="Unassembled WGS sequence"/>
</dbReference>
<evidence type="ECO:0000313" key="8">
    <source>
        <dbReference type="EMBL" id="MBN3544178.1"/>
    </source>
</evidence>
<dbReference type="EMBL" id="JAFHKS010000040">
    <property type="protein sequence ID" value="MBN3544178.1"/>
    <property type="molecule type" value="Genomic_DNA"/>
</dbReference>
<sequence>MKSIMEPSSSTMQKEVVIHTSWSRYQWFIVTSLFLAMVIAYLDRINFSIVMPVLIKEYNISPATGGILLSMFNWSLAFFYLFAGPLIDRYHASRMLPLGVGIWSLATVFTGITTSIPFLGAMRALLGTGESTLVPSAAKIVSEVFKKEDRGKVVGIYFSGTKVGVTLGAPLAATIMVAYGWQWVFYITGAISLLWLVIWLPFYRRNKEVIPAEVNEENEKQGSISWFSLLKNRSVWALILGQAGYLYVYFVFITWVPSYLVLELKMGFLKTGFLSMVPFLLAVIAGISSGWAADWWIKSGGHLSLVRKTFIGCGFILSTIFIIISAYAPTANLTVLFLILSMGSLGIASPNINSLPMDIASRRVVSSVSALQNFGGNIGGAFAPALTGILYSWTGSFQSSLILTGVIAIVLGFGAHIFLIGKIDKSVGIG</sequence>
<protein>
    <submittedName>
        <fullName evidence="8">MFS transporter</fullName>
    </submittedName>
</protein>
<dbReference type="CDD" id="cd17319">
    <property type="entry name" value="MFS_ExuT_GudP_like"/>
    <property type="match status" value="1"/>
</dbReference>
<proteinExistence type="predicted"/>
<keyword evidence="5 6" id="KW-0472">Membrane</keyword>
<feature type="transmembrane region" description="Helical" evidence="6">
    <location>
        <begin position="95"/>
        <end position="119"/>
    </location>
</feature>
<feature type="transmembrane region" description="Helical" evidence="6">
    <location>
        <begin position="334"/>
        <end position="353"/>
    </location>
</feature>
<dbReference type="SUPFAM" id="SSF103473">
    <property type="entry name" value="MFS general substrate transporter"/>
    <property type="match status" value="1"/>
</dbReference>
<evidence type="ECO:0000256" key="2">
    <source>
        <dbReference type="ARBA" id="ARBA00022448"/>
    </source>
</evidence>
<evidence type="ECO:0000313" key="9">
    <source>
        <dbReference type="Proteomes" id="UP001319060"/>
    </source>
</evidence>
<reference evidence="8 9" key="1">
    <citation type="submission" date="2021-01" db="EMBL/GenBank/DDBJ databases">
        <title>Genome Sequencing of Type Strains.</title>
        <authorList>
            <person name="Lemaire J.F."/>
            <person name="Inderbitzin P."/>
            <person name="Collins S.B."/>
            <person name="Wespe N."/>
            <person name="Knight-Connoni V."/>
        </authorList>
    </citation>
    <scope>NUCLEOTIDE SEQUENCE [LARGE SCALE GENOMIC DNA]</scope>
    <source>
        <strain evidence="8 9">DSM 14730</strain>
    </source>
</reference>
<feature type="transmembrane region" description="Helical" evidence="6">
    <location>
        <begin position="235"/>
        <end position="256"/>
    </location>
</feature>
<dbReference type="PANTHER" id="PTHR11662:SF399">
    <property type="entry name" value="FI19708P1-RELATED"/>
    <property type="match status" value="1"/>
</dbReference>
<feature type="transmembrane region" description="Helical" evidence="6">
    <location>
        <begin position="400"/>
        <end position="420"/>
    </location>
</feature>
<keyword evidence="3 6" id="KW-0812">Transmembrane</keyword>
<evidence type="ECO:0000256" key="1">
    <source>
        <dbReference type="ARBA" id="ARBA00004651"/>
    </source>
</evidence>
<dbReference type="InterPro" id="IPR011701">
    <property type="entry name" value="MFS"/>
</dbReference>
<feature type="transmembrane region" description="Helical" evidence="6">
    <location>
        <begin position="309"/>
        <end position="328"/>
    </location>
</feature>
<feature type="transmembrane region" description="Helical" evidence="6">
    <location>
        <begin position="374"/>
        <end position="394"/>
    </location>
</feature>
<accession>A0ABS2Z7Z9</accession>
<dbReference type="PROSITE" id="PS50850">
    <property type="entry name" value="MFS"/>
    <property type="match status" value="1"/>
</dbReference>
<evidence type="ECO:0000256" key="3">
    <source>
        <dbReference type="ARBA" id="ARBA00022692"/>
    </source>
</evidence>
<keyword evidence="4 6" id="KW-1133">Transmembrane helix</keyword>
<dbReference type="InterPro" id="IPR020846">
    <property type="entry name" value="MFS_dom"/>
</dbReference>
<feature type="transmembrane region" description="Helical" evidence="6">
    <location>
        <begin position="154"/>
        <end position="177"/>
    </location>
</feature>
<comment type="subcellular location">
    <subcellularLocation>
        <location evidence="1">Cell membrane</location>
        <topology evidence="1">Multi-pass membrane protein</topology>
    </subcellularLocation>
</comment>
<feature type="transmembrane region" description="Helical" evidence="6">
    <location>
        <begin position="183"/>
        <end position="202"/>
    </location>
</feature>
<dbReference type="Gene3D" id="1.20.1250.20">
    <property type="entry name" value="MFS general substrate transporter like domains"/>
    <property type="match status" value="2"/>
</dbReference>
<dbReference type="PANTHER" id="PTHR11662">
    <property type="entry name" value="SOLUTE CARRIER FAMILY 17"/>
    <property type="match status" value="1"/>
</dbReference>
<evidence type="ECO:0000259" key="7">
    <source>
        <dbReference type="PROSITE" id="PS50850"/>
    </source>
</evidence>
<dbReference type="InterPro" id="IPR036259">
    <property type="entry name" value="MFS_trans_sf"/>
</dbReference>
<organism evidence="8 9">
    <name type="scientific">Fictibacillus barbaricus</name>
    <dbReference type="NCBI Taxonomy" id="182136"/>
    <lineage>
        <taxon>Bacteria</taxon>
        <taxon>Bacillati</taxon>
        <taxon>Bacillota</taxon>
        <taxon>Bacilli</taxon>
        <taxon>Bacillales</taxon>
        <taxon>Fictibacillaceae</taxon>
        <taxon>Fictibacillus</taxon>
    </lineage>
</organism>
<feature type="transmembrane region" description="Helical" evidence="6">
    <location>
        <begin position="25"/>
        <end position="42"/>
    </location>
</feature>
<keyword evidence="2" id="KW-0813">Transport</keyword>
<dbReference type="Pfam" id="PF07690">
    <property type="entry name" value="MFS_1"/>
    <property type="match status" value="1"/>
</dbReference>
<name>A0ABS2Z7Z9_9BACL</name>
<feature type="domain" description="Major facilitator superfamily (MFS) profile" evidence="7">
    <location>
        <begin position="29"/>
        <end position="424"/>
    </location>
</feature>
<comment type="caution">
    <text evidence="8">The sequence shown here is derived from an EMBL/GenBank/DDBJ whole genome shotgun (WGS) entry which is preliminary data.</text>
</comment>
<feature type="transmembrane region" description="Helical" evidence="6">
    <location>
        <begin position="63"/>
        <end position="83"/>
    </location>
</feature>
<evidence type="ECO:0000256" key="5">
    <source>
        <dbReference type="ARBA" id="ARBA00023136"/>
    </source>
</evidence>
<feature type="transmembrane region" description="Helical" evidence="6">
    <location>
        <begin position="276"/>
        <end position="297"/>
    </location>
</feature>
<dbReference type="InterPro" id="IPR050382">
    <property type="entry name" value="MFS_Na/Anion_cotransporter"/>
</dbReference>
<evidence type="ECO:0000256" key="4">
    <source>
        <dbReference type="ARBA" id="ARBA00022989"/>
    </source>
</evidence>
<keyword evidence="9" id="KW-1185">Reference proteome</keyword>